<dbReference type="Proteomes" id="UP000287166">
    <property type="component" value="Unassembled WGS sequence"/>
</dbReference>
<feature type="transmembrane region" description="Helical" evidence="1">
    <location>
        <begin position="12"/>
        <end position="30"/>
    </location>
</feature>
<evidence type="ECO:0000313" key="2">
    <source>
        <dbReference type="EMBL" id="GBE79082.1"/>
    </source>
</evidence>
<dbReference type="EMBL" id="BFAD01000002">
    <property type="protein sequence ID" value="GBE79082.1"/>
    <property type="molecule type" value="Genomic_DNA"/>
</dbReference>
<sequence>MLLLMSCNTRRFRPLIAAVLLVFTAIWVLFKAVPLTGEVSQGFLDTWYAPQECQLQVQQVSLDNTFIRRTPLVRKNIAVASHFGYHFDVYMTLVWTLERILHPAQDSRTEIRVYSQPFQFKFQDIVAKLGLYHGELHDPHKLVEHIQQVPGEGGIDMVILGTCEVDLPAFHDALIAAWDARDDEHKFQLVCVVHNVLDTRWQDFIPGWSRRGVFRVVGIADHVANSFRKVFDGHADSPDPHLYTAGYEYIPADVHMPVLDIPDLPTRPLNRTLSKAVVQGTFSTERRDYEHIFGELIASLHEDPHAWGYLPLDGRASFVPDPHSPEPPFQLAIVGSGDLDIPTELAYLATIYRYLDYSDFYVLISEMDIVVPAFAEYGYFEYQASSTVAMAAELNVPILATQRMRKAYGYIDDDTAVVTRPAAMREVQALKALRTGNTSFFLDSQAIRSGRSGSAMQRLKAATEKMVQSPWTRDKKSFARFKNVIWSRNQAFVERLLRDA</sequence>
<keyword evidence="1" id="KW-1133">Transmembrane helix</keyword>
<dbReference type="RefSeq" id="XP_027609995.1">
    <property type="nucleotide sequence ID" value="XM_027754194.1"/>
</dbReference>
<evidence type="ECO:0008006" key="4">
    <source>
        <dbReference type="Google" id="ProtNLM"/>
    </source>
</evidence>
<keyword evidence="1" id="KW-0812">Transmembrane</keyword>
<dbReference type="InParanoid" id="A0A401GA85"/>
<protein>
    <recommendedName>
        <fullName evidence="4">Glycosyltransferase family 1 protein</fullName>
    </recommendedName>
</protein>
<dbReference type="GeneID" id="38775999"/>
<comment type="caution">
    <text evidence="2">The sequence shown here is derived from an EMBL/GenBank/DDBJ whole genome shotgun (WGS) entry which is preliminary data.</text>
</comment>
<accession>A0A401GA85</accession>
<evidence type="ECO:0000256" key="1">
    <source>
        <dbReference type="SAM" id="Phobius"/>
    </source>
</evidence>
<keyword evidence="3" id="KW-1185">Reference proteome</keyword>
<keyword evidence="1" id="KW-0472">Membrane</keyword>
<dbReference type="AlphaFoldDB" id="A0A401GA85"/>
<name>A0A401GA85_9APHY</name>
<dbReference type="STRING" id="139825.A0A401GA85"/>
<organism evidence="2 3">
    <name type="scientific">Sparassis crispa</name>
    <dbReference type="NCBI Taxonomy" id="139825"/>
    <lineage>
        <taxon>Eukaryota</taxon>
        <taxon>Fungi</taxon>
        <taxon>Dikarya</taxon>
        <taxon>Basidiomycota</taxon>
        <taxon>Agaricomycotina</taxon>
        <taxon>Agaricomycetes</taxon>
        <taxon>Polyporales</taxon>
        <taxon>Sparassidaceae</taxon>
        <taxon>Sparassis</taxon>
    </lineage>
</organism>
<proteinExistence type="predicted"/>
<reference evidence="2 3" key="1">
    <citation type="journal article" date="2018" name="Sci. Rep.">
        <title>Genome sequence of the cauliflower mushroom Sparassis crispa (Hanabiratake) and its association with beneficial usage.</title>
        <authorList>
            <person name="Kiyama R."/>
            <person name="Furutani Y."/>
            <person name="Kawaguchi K."/>
            <person name="Nakanishi T."/>
        </authorList>
    </citation>
    <scope>NUCLEOTIDE SEQUENCE [LARGE SCALE GENOMIC DNA]</scope>
</reference>
<gene>
    <name evidence="2" type="ORF">SCP_0202790</name>
</gene>
<evidence type="ECO:0000313" key="3">
    <source>
        <dbReference type="Proteomes" id="UP000287166"/>
    </source>
</evidence>
<dbReference type="OrthoDB" id="549336at2759"/>